<evidence type="ECO:0000313" key="2">
    <source>
        <dbReference type="Proteomes" id="UP000886520"/>
    </source>
</evidence>
<evidence type="ECO:0000313" key="1">
    <source>
        <dbReference type="EMBL" id="KAI5077078.1"/>
    </source>
</evidence>
<sequence>MGILLILAIYFGQSLEVLASILTLTYHFISFPSHSHTERGYSLSLSLSLTHTHTHTHIHTWSMVSGGSGLQTSSSKSLSLSLSLSLLKFTLKRSLQSMRTLRLVACHSRCLAELT</sequence>
<protein>
    <submittedName>
        <fullName evidence="1">Uncharacterized protein</fullName>
    </submittedName>
</protein>
<comment type="caution">
    <text evidence="1">The sequence shown here is derived from an EMBL/GenBank/DDBJ whole genome shotgun (WGS) entry which is preliminary data.</text>
</comment>
<organism evidence="1 2">
    <name type="scientific">Adiantum capillus-veneris</name>
    <name type="common">Maidenhair fern</name>
    <dbReference type="NCBI Taxonomy" id="13818"/>
    <lineage>
        <taxon>Eukaryota</taxon>
        <taxon>Viridiplantae</taxon>
        <taxon>Streptophyta</taxon>
        <taxon>Embryophyta</taxon>
        <taxon>Tracheophyta</taxon>
        <taxon>Polypodiopsida</taxon>
        <taxon>Polypodiidae</taxon>
        <taxon>Polypodiales</taxon>
        <taxon>Pteridineae</taxon>
        <taxon>Pteridaceae</taxon>
        <taxon>Vittarioideae</taxon>
        <taxon>Adiantum</taxon>
    </lineage>
</organism>
<reference evidence="1" key="1">
    <citation type="submission" date="2021-01" db="EMBL/GenBank/DDBJ databases">
        <title>Adiantum capillus-veneris genome.</title>
        <authorList>
            <person name="Fang Y."/>
            <person name="Liao Q."/>
        </authorList>
    </citation>
    <scope>NUCLEOTIDE SEQUENCE</scope>
    <source>
        <strain evidence="1">H3</strain>
        <tissue evidence="1">Leaf</tissue>
    </source>
</reference>
<gene>
    <name evidence="1" type="ORF">GOP47_0009143</name>
</gene>
<keyword evidence="2" id="KW-1185">Reference proteome</keyword>
<accession>A0A9D4ZIP4</accession>
<proteinExistence type="predicted"/>
<dbReference type="Proteomes" id="UP000886520">
    <property type="component" value="Chromosome 8"/>
</dbReference>
<dbReference type="AlphaFoldDB" id="A0A9D4ZIP4"/>
<dbReference type="EMBL" id="JABFUD020000008">
    <property type="protein sequence ID" value="KAI5077078.1"/>
    <property type="molecule type" value="Genomic_DNA"/>
</dbReference>
<name>A0A9D4ZIP4_ADICA</name>